<evidence type="ECO:0000256" key="2">
    <source>
        <dbReference type="ARBA" id="ARBA00022962"/>
    </source>
</evidence>
<dbReference type="PANTHER" id="PTHR11236:SF49">
    <property type="entry name" value="ANTHRANILATE SYNTHASE COMPONENT 1"/>
    <property type="match status" value="1"/>
</dbReference>
<dbReference type="Gene3D" id="3.40.50.880">
    <property type="match status" value="1"/>
</dbReference>
<dbReference type="Pfam" id="PF00117">
    <property type="entry name" value="GATase"/>
    <property type="match status" value="1"/>
</dbReference>
<dbReference type="PANTHER" id="PTHR11236">
    <property type="entry name" value="AMINOBENZOATE/ANTHRANILATE SYNTHASE"/>
    <property type="match status" value="1"/>
</dbReference>
<feature type="region of interest" description="Disordered" evidence="5">
    <location>
        <begin position="440"/>
        <end position="462"/>
    </location>
</feature>
<comment type="catalytic activity">
    <reaction evidence="4">
        <text>chorismate + L-glutamine = anthranilate + pyruvate + L-glutamate + H(+)</text>
        <dbReference type="Rhea" id="RHEA:21732"/>
        <dbReference type="ChEBI" id="CHEBI:15361"/>
        <dbReference type="ChEBI" id="CHEBI:15378"/>
        <dbReference type="ChEBI" id="CHEBI:16567"/>
        <dbReference type="ChEBI" id="CHEBI:29748"/>
        <dbReference type="ChEBI" id="CHEBI:29985"/>
        <dbReference type="ChEBI" id="CHEBI:58359"/>
        <dbReference type="EC" id="4.1.3.27"/>
    </reaction>
</comment>
<dbReference type="PRINTS" id="PR00099">
    <property type="entry name" value="CPSGATASE"/>
</dbReference>
<dbReference type="CDD" id="cd01743">
    <property type="entry name" value="GATase1_Anthranilate_Synthase"/>
    <property type="match status" value="1"/>
</dbReference>
<keyword evidence="9" id="KW-1185">Reference proteome</keyword>
<dbReference type="GO" id="GO:0004049">
    <property type="term" value="F:anthranilate synthase activity"/>
    <property type="evidence" value="ECO:0007669"/>
    <property type="project" value="UniProtKB-EC"/>
</dbReference>
<dbReference type="AlphaFoldDB" id="A0A495QL09"/>
<evidence type="ECO:0000313" key="8">
    <source>
        <dbReference type="EMBL" id="RKS73111.1"/>
    </source>
</evidence>
<dbReference type="SUPFAM" id="SSF52317">
    <property type="entry name" value="Class I glutamine amidotransferase-like"/>
    <property type="match status" value="1"/>
</dbReference>
<evidence type="ECO:0000256" key="1">
    <source>
        <dbReference type="ARBA" id="ARBA00012266"/>
    </source>
</evidence>
<organism evidence="8 9">
    <name type="scientific">Actinomadura pelletieri DSM 43383</name>
    <dbReference type="NCBI Taxonomy" id="1120940"/>
    <lineage>
        <taxon>Bacteria</taxon>
        <taxon>Bacillati</taxon>
        <taxon>Actinomycetota</taxon>
        <taxon>Actinomycetes</taxon>
        <taxon>Streptosporangiales</taxon>
        <taxon>Thermomonosporaceae</taxon>
        <taxon>Actinomadura</taxon>
    </lineage>
</organism>
<dbReference type="Pfam" id="PF00425">
    <property type="entry name" value="Chorismate_bind"/>
    <property type="match status" value="1"/>
</dbReference>
<evidence type="ECO:0000313" key="9">
    <source>
        <dbReference type="Proteomes" id="UP000274601"/>
    </source>
</evidence>
<dbReference type="InterPro" id="IPR017926">
    <property type="entry name" value="GATASE"/>
</dbReference>
<evidence type="ECO:0000259" key="6">
    <source>
        <dbReference type="Pfam" id="PF00117"/>
    </source>
</evidence>
<dbReference type="InterPro" id="IPR019999">
    <property type="entry name" value="Anth_synth_I-like"/>
</dbReference>
<gene>
    <name evidence="8" type="ORF">BZB76_3795</name>
</gene>
<evidence type="ECO:0000259" key="7">
    <source>
        <dbReference type="Pfam" id="PF00425"/>
    </source>
</evidence>
<reference evidence="8 9" key="1">
    <citation type="submission" date="2018-10" db="EMBL/GenBank/DDBJ databases">
        <title>Genomic Encyclopedia of Archaeal and Bacterial Type Strains, Phase II (KMG-II): from individual species to whole genera.</title>
        <authorList>
            <person name="Goeker M."/>
        </authorList>
    </citation>
    <scope>NUCLEOTIDE SEQUENCE [LARGE SCALE GENOMIC DNA]</scope>
    <source>
        <strain evidence="8 9">DSM 43383</strain>
    </source>
</reference>
<dbReference type="InterPro" id="IPR029062">
    <property type="entry name" value="Class_I_gatase-like"/>
</dbReference>
<dbReference type="EMBL" id="RBWU01000004">
    <property type="protein sequence ID" value="RKS73111.1"/>
    <property type="molecule type" value="Genomic_DNA"/>
</dbReference>
<dbReference type="EC" id="4.1.3.27" evidence="1"/>
<dbReference type="Gene3D" id="3.60.120.10">
    <property type="entry name" value="Anthranilate synthase"/>
    <property type="match status" value="1"/>
</dbReference>
<evidence type="ECO:0000256" key="3">
    <source>
        <dbReference type="ARBA" id="ARBA00023239"/>
    </source>
</evidence>
<accession>A0A495QL09</accession>
<dbReference type="Proteomes" id="UP000274601">
    <property type="component" value="Unassembled WGS sequence"/>
</dbReference>
<feature type="domain" description="Glutamine amidotransferase" evidence="6">
    <location>
        <begin position="499"/>
        <end position="674"/>
    </location>
</feature>
<evidence type="ECO:0000256" key="4">
    <source>
        <dbReference type="ARBA" id="ARBA00047683"/>
    </source>
</evidence>
<comment type="caution">
    <text evidence="8">The sequence shown here is derived from an EMBL/GenBank/DDBJ whole genome shotgun (WGS) entry which is preliminary data.</text>
</comment>
<dbReference type="SUPFAM" id="SSF56322">
    <property type="entry name" value="ADC synthase"/>
    <property type="match status" value="1"/>
</dbReference>
<sequence length="697" mass="75127">MFTPIPVIRYREHAQRVFRRLHVIVRPVPIPAVSKGVFRSQAKGIDMFGTDSHAFALLYRPGALRDAPVEVLTGEVVPVDGLAGLPLPDGTAAGRADGRADGARHDLLVAVPYRQITERGFACRDDHAPLLAMRVHEQAELSRDAALAALPDRDVRVSDAGFDLDDDAYAAIVRRVLAEEIGQGAGSNFVIRRTFVARLEECSVQTELAVFRRLLAGESGAYWTFLFHTGAQTFVGASPELHVGMAGGTVSMNPISGTYRHPPSGPDISGLLRFLHDPKEANELYMVVDEELKMMARMCGDGGRVHGPYLKEMARLTHSEYVLTGRGDLDVRDVLRETLLAPTVTGSPIENAFRVIARHETAGRGHYGGVLALVGRDPAGGRTLDSAIMIRTAEVAADGRLRLGVGATLVRDSDPASEVAETRAKAAGMLAALGLTPDGATANGTGAQGGPTRAADASPAADPRVRRALRGRNATLSRFWLDGARRAGPHPALDGRHALVVDNEDAFMGMLGHQLRALGLRTTIRRFDEPLPQDGFDLVIVGPGPGDPRDTVDPRMGMLRALTRELLGGDVPFLSICLGHQILAAELGLEIVRRAVPNQGVQKPIDLFGRSELVGFYNTYAARADDDVVLWEGRPVEVSRSRRTGEVHALRGAGFRSVQFHLESILTQHGPRILGELLGSLLADADQMKSMAPGFHR</sequence>
<keyword evidence="3" id="KW-0456">Lyase</keyword>
<evidence type="ECO:0000256" key="5">
    <source>
        <dbReference type="SAM" id="MobiDB-lite"/>
    </source>
</evidence>
<dbReference type="InterPro" id="IPR006221">
    <property type="entry name" value="TrpG/PapA_dom"/>
</dbReference>
<dbReference type="PRINTS" id="PR00096">
    <property type="entry name" value="GATASE"/>
</dbReference>
<dbReference type="InterPro" id="IPR005801">
    <property type="entry name" value="ADC_synthase"/>
</dbReference>
<dbReference type="InterPro" id="IPR015890">
    <property type="entry name" value="Chorismate_C"/>
</dbReference>
<protein>
    <recommendedName>
        <fullName evidence="1">anthranilate synthase</fullName>
        <ecNumber evidence="1">4.1.3.27</ecNumber>
    </recommendedName>
</protein>
<dbReference type="PRINTS" id="PR00097">
    <property type="entry name" value="ANTSNTHASEII"/>
</dbReference>
<name>A0A495QL09_9ACTN</name>
<proteinExistence type="predicted"/>
<dbReference type="PROSITE" id="PS51273">
    <property type="entry name" value="GATASE_TYPE_1"/>
    <property type="match status" value="1"/>
</dbReference>
<keyword evidence="2" id="KW-0315">Glutamine amidotransferase</keyword>
<dbReference type="GO" id="GO:0000162">
    <property type="term" value="P:L-tryptophan biosynthetic process"/>
    <property type="evidence" value="ECO:0007669"/>
    <property type="project" value="TreeGrafter"/>
</dbReference>
<feature type="domain" description="Chorismate-utilising enzyme C-terminal" evidence="7">
    <location>
        <begin position="167"/>
        <end position="425"/>
    </location>
</feature>